<dbReference type="EMBL" id="CH473964">
    <property type="protein sequence ID" value="EDM01465.1"/>
    <property type="molecule type" value="Genomic_DNA"/>
</dbReference>
<organism evidence="1 2">
    <name type="scientific">Rattus norvegicus</name>
    <name type="common">Rat</name>
    <dbReference type="NCBI Taxonomy" id="10116"/>
    <lineage>
        <taxon>Eukaryota</taxon>
        <taxon>Metazoa</taxon>
        <taxon>Chordata</taxon>
        <taxon>Craniata</taxon>
        <taxon>Vertebrata</taxon>
        <taxon>Euteleostomi</taxon>
        <taxon>Mammalia</taxon>
        <taxon>Eutheria</taxon>
        <taxon>Euarchontoglires</taxon>
        <taxon>Glires</taxon>
        <taxon>Rodentia</taxon>
        <taxon>Myomorpha</taxon>
        <taxon>Muroidea</taxon>
        <taxon>Muridae</taxon>
        <taxon>Murinae</taxon>
        <taxon>Rattus</taxon>
    </lineage>
</organism>
<gene>
    <name evidence="1" type="ORF">rCG_29790</name>
</gene>
<dbReference type="Proteomes" id="UP000234681">
    <property type="component" value="Chromosome 4"/>
</dbReference>
<name>A6IMX4_RAT</name>
<dbReference type="AlphaFoldDB" id="A6IMX4"/>
<reference evidence="1 2" key="1">
    <citation type="submission" date="2005-09" db="EMBL/GenBank/DDBJ databases">
        <authorList>
            <person name="Mural R.J."/>
            <person name="Li P.W."/>
            <person name="Adams M.D."/>
            <person name="Amanatides P.G."/>
            <person name="Baden-Tillson H."/>
            <person name="Barnstead M."/>
            <person name="Chin S.H."/>
            <person name="Dew I."/>
            <person name="Evans C.A."/>
            <person name="Ferriera S."/>
            <person name="Flanigan M."/>
            <person name="Fosler C."/>
            <person name="Glodek A."/>
            <person name="Gu Z."/>
            <person name="Holt R.A."/>
            <person name="Jennings D."/>
            <person name="Kraft C.L."/>
            <person name="Lu F."/>
            <person name="Nguyen T."/>
            <person name="Nusskern D.R."/>
            <person name="Pfannkoch C.M."/>
            <person name="Sitter C."/>
            <person name="Sutton G.G."/>
            <person name="Venter J.C."/>
            <person name="Wang Z."/>
            <person name="Woodage T."/>
            <person name="Zheng X.H."/>
            <person name="Zhong F."/>
        </authorList>
    </citation>
    <scope>NUCLEOTIDE SEQUENCE [LARGE SCALE GENOMIC DNA]</scope>
    <source>
        <strain>BN</strain>
        <strain evidence="2">Sprague-Dawley</strain>
    </source>
</reference>
<accession>A6IMX4</accession>
<evidence type="ECO:0000313" key="1">
    <source>
        <dbReference type="EMBL" id="EDM01465.1"/>
    </source>
</evidence>
<proteinExistence type="predicted"/>
<protein>
    <submittedName>
        <fullName evidence="1">RCG29790</fullName>
    </submittedName>
</protein>
<evidence type="ECO:0000313" key="2">
    <source>
        <dbReference type="Proteomes" id="UP000234681"/>
    </source>
</evidence>
<sequence length="80" mass="9252">MSCYFLFKHRLSLCVTLQQSWYHCETRLSPPTYYKRSITQLNVAAVPSLAQRHPGSPHLAFNVNLTFTDTNNHSLFLLKP</sequence>